<dbReference type="PANTHER" id="PTHR43570">
    <property type="entry name" value="ALDEHYDE DEHYDROGENASE"/>
    <property type="match status" value="1"/>
</dbReference>
<evidence type="ECO:0000259" key="6">
    <source>
        <dbReference type="Pfam" id="PF00171"/>
    </source>
</evidence>
<dbReference type="PROSITE" id="PS00687">
    <property type="entry name" value="ALDEHYDE_DEHYDR_GLU"/>
    <property type="match status" value="1"/>
</dbReference>
<evidence type="ECO:0000256" key="2">
    <source>
        <dbReference type="ARBA" id="ARBA00023002"/>
    </source>
</evidence>
<dbReference type="InterPro" id="IPR029510">
    <property type="entry name" value="Ald_DH_CS_GLU"/>
</dbReference>
<feature type="domain" description="Aldehyde dehydrogenase" evidence="6">
    <location>
        <begin position="14"/>
        <end position="428"/>
    </location>
</feature>
<dbReference type="SUPFAM" id="SSF53720">
    <property type="entry name" value="ALDH-like"/>
    <property type="match status" value="1"/>
</dbReference>
<evidence type="ECO:0000313" key="7">
    <source>
        <dbReference type="EMBL" id="MDQ0169627.1"/>
    </source>
</evidence>
<evidence type="ECO:0000256" key="5">
    <source>
        <dbReference type="RuleBase" id="RU003345"/>
    </source>
</evidence>
<dbReference type="InterPro" id="IPR016160">
    <property type="entry name" value="Ald_DH_CS_CYS"/>
</dbReference>
<keyword evidence="8" id="KW-1185">Reference proteome</keyword>
<evidence type="ECO:0000256" key="1">
    <source>
        <dbReference type="ARBA" id="ARBA00009986"/>
    </source>
</evidence>
<evidence type="ECO:0000256" key="3">
    <source>
        <dbReference type="PIRNR" id="PIRNR036492"/>
    </source>
</evidence>
<dbReference type="Proteomes" id="UP001233836">
    <property type="component" value="Unassembled WGS sequence"/>
</dbReference>
<dbReference type="Gene3D" id="3.40.309.10">
    <property type="entry name" value="Aldehyde Dehydrogenase, Chain A, domain 2"/>
    <property type="match status" value="1"/>
</dbReference>
<accession>A0ABT9W8P7</accession>
<dbReference type="CDD" id="cd07136">
    <property type="entry name" value="ALDH_YwdH-P39616"/>
    <property type="match status" value="1"/>
</dbReference>
<dbReference type="InterPro" id="IPR016161">
    <property type="entry name" value="Ald_DH/histidinol_DH"/>
</dbReference>
<dbReference type="PANTHER" id="PTHR43570:SF16">
    <property type="entry name" value="ALDEHYDE DEHYDROGENASE TYPE III, ISOFORM Q"/>
    <property type="match status" value="1"/>
</dbReference>
<dbReference type="InterPro" id="IPR016162">
    <property type="entry name" value="Ald_DH_N"/>
</dbReference>
<name>A0ABT9W8P7_9BACL</name>
<comment type="caution">
    <text evidence="7">The sequence shown here is derived from an EMBL/GenBank/DDBJ whole genome shotgun (WGS) entry which is preliminary data.</text>
</comment>
<protein>
    <recommendedName>
        <fullName evidence="3">Aldehyde dehydrogenase</fullName>
    </recommendedName>
</protein>
<dbReference type="InterPro" id="IPR016163">
    <property type="entry name" value="Ald_DH_C"/>
</dbReference>
<dbReference type="Pfam" id="PF00171">
    <property type="entry name" value="Aldedh"/>
    <property type="match status" value="1"/>
</dbReference>
<dbReference type="InterPro" id="IPR012394">
    <property type="entry name" value="Aldehyde_DH_NAD(P)"/>
</dbReference>
<evidence type="ECO:0000313" key="8">
    <source>
        <dbReference type="Proteomes" id="UP001233836"/>
    </source>
</evidence>
<dbReference type="EMBL" id="JAUSTI010000002">
    <property type="protein sequence ID" value="MDQ0169627.1"/>
    <property type="molecule type" value="Genomic_DNA"/>
</dbReference>
<proteinExistence type="inferred from homology"/>
<evidence type="ECO:0000256" key="4">
    <source>
        <dbReference type="PROSITE-ProRule" id="PRU10007"/>
    </source>
</evidence>
<dbReference type="GO" id="GO:0004029">
    <property type="term" value="F:aldehyde dehydrogenase (NAD+) activity"/>
    <property type="evidence" value="ECO:0007669"/>
    <property type="project" value="UniProtKB-EC"/>
</dbReference>
<dbReference type="InterPro" id="IPR015590">
    <property type="entry name" value="Aldehyde_DH_dom"/>
</dbReference>
<keyword evidence="2 3" id="KW-0560">Oxidoreductase</keyword>
<organism evidence="7 8">
    <name type="scientific">Paenibacillus tundrae</name>
    <dbReference type="NCBI Taxonomy" id="528187"/>
    <lineage>
        <taxon>Bacteria</taxon>
        <taxon>Bacillati</taxon>
        <taxon>Bacillota</taxon>
        <taxon>Bacilli</taxon>
        <taxon>Bacillales</taxon>
        <taxon>Paenibacillaceae</taxon>
        <taxon>Paenibacillus</taxon>
    </lineage>
</organism>
<dbReference type="PIRSF" id="PIRSF036492">
    <property type="entry name" value="ALDH"/>
    <property type="match status" value="1"/>
</dbReference>
<reference evidence="7 8" key="1">
    <citation type="submission" date="2023-07" db="EMBL/GenBank/DDBJ databases">
        <title>Sorghum-associated microbial communities from plants grown in Nebraska, USA.</title>
        <authorList>
            <person name="Schachtman D."/>
        </authorList>
    </citation>
    <scope>NUCLEOTIDE SEQUENCE [LARGE SCALE GENOMIC DNA]</scope>
    <source>
        <strain evidence="7 8">DS1314</strain>
    </source>
</reference>
<dbReference type="RefSeq" id="WP_307213844.1">
    <property type="nucleotide sequence ID" value="NZ_JAUSTI010000002.1"/>
</dbReference>
<sequence>MSQAKQLVSEQRTFFYTGQTKNVEYRIRALQQLRVGIEKYQQRILDALRADLNKSEAEGYGSEIRIVLGELDFALEHLEEWATPKSVPTATAIPDGVSTIYAEPYGVALIIAPWNYPFQLAFGPLIGAIAAGNCAVLKPSELTPTVSHLINDLIQDVFPREYIAVMEGEVDTSTELLNEHFDYIFFTGSTGVGRIVMKAAAEHLTPVALELGGKSPVIVHKDADLKLTAQRIVRGKYLNAGQTCVAPDYLFVHEQVHDALIALIQEEIQDKFGNDVMKNSDFPHIVNARNFDRVSRFLEDGKALIGGRSERDQLLIEPTVLGDVDWSSAIMQEEIFGPILPVMTYQDLNPVLDEIVRRPKPLALYLFTQDEQLQEQVLNQVSFGGGCINDTLSHMTSHYLPFGGVGESGMGSYHGQQSFDVFSHHKSIMKRSVRQIFH</sequence>
<feature type="active site" evidence="4">
    <location>
        <position position="210"/>
    </location>
</feature>
<dbReference type="PROSITE" id="PS00070">
    <property type="entry name" value="ALDEHYDE_DEHYDR_CYS"/>
    <property type="match status" value="1"/>
</dbReference>
<comment type="similarity">
    <text evidence="1 3 5">Belongs to the aldehyde dehydrogenase family.</text>
</comment>
<dbReference type="Gene3D" id="3.40.605.10">
    <property type="entry name" value="Aldehyde Dehydrogenase, Chain A, domain 1"/>
    <property type="match status" value="1"/>
</dbReference>
<gene>
    <name evidence="7" type="ORF">J2T19_001067</name>
</gene>